<evidence type="ECO:0000313" key="3">
    <source>
        <dbReference type="Proteomes" id="UP000292424"/>
    </source>
</evidence>
<gene>
    <name evidence="2" type="ORF">E0W69_002750</name>
</gene>
<evidence type="ECO:0000256" key="1">
    <source>
        <dbReference type="SAM" id="Phobius"/>
    </source>
</evidence>
<keyword evidence="3" id="KW-1185">Reference proteome</keyword>
<keyword evidence="1" id="KW-0472">Membrane</keyword>
<feature type="transmembrane region" description="Helical" evidence="1">
    <location>
        <begin position="43"/>
        <end position="64"/>
    </location>
</feature>
<dbReference type="Proteomes" id="UP000292424">
    <property type="component" value="Chromosome"/>
</dbReference>
<dbReference type="KEGG" id="arac:E0W69_002750"/>
<protein>
    <submittedName>
        <fullName evidence="2">Uncharacterized protein</fullName>
    </submittedName>
</protein>
<evidence type="ECO:0000313" key="2">
    <source>
        <dbReference type="EMBL" id="QES87631.1"/>
    </source>
</evidence>
<organism evidence="2 3">
    <name type="scientific">Rhizosphaericola mali</name>
    <dbReference type="NCBI Taxonomy" id="2545455"/>
    <lineage>
        <taxon>Bacteria</taxon>
        <taxon>Pseudomonadati</taxon>
        <taxon>Bacteroidota</taxon>
        <taxon>Chitinophagia</taxon>
        <taxon>Chitinophagales</taxon>
        <taxon>Chitinophagaceae</taxon>
        <taxon>Rhizosphaericola</taxon>
    </lineage>
</organism>
<dbReference type="RefSeq" id="WP_131328520.1">
    <property type="nucleotide sequence ID" value="NZ_CP044016.1"/>
</dbReference>
<keyword evidence="1" id="KW-0812">Transmembrane</keyword>
<name>A0A5P2G7X9_9BACT</name>
<keyword evidence="1" id="KW-1133">Transmembrane helix</keyword>
<accession>A0A5P2G7X9</accession>
<proteinExistence type="predicted"/>
<sequence>MINTIKKINTKSSLKEEDYNKRTQRSDLANNIIFGKFGYIEKWGIYISIVLLIFVLTLISLIRYPEKLNANLKFLDQNSSSFQLSKYDKNMGRQKMLFAVIETPMSDSKLIHLRKNIRIHFKDKNVLNSNPLITAEIVGVRNNISINQAFCFVKFENISKSGLSKDNRNKKTNYPIYVVISKSNLFIKICKSIKNKWLK</sequence>
<dbReference type="EMBL" id="CP044016">
    <property type="protein sequence ID" value="QES87631.1"/>
    <property type="molecule type" value="Genomic_DNA"/>
</dbReference>
<reference evidence="2 3" key="1">
    <citation type="submission" date="2019-09" db="EMBL/GenBank/DDBJ databases">
        <title>Complete genome sequence of Arachidicoccus sp. B3-10 isolated from apple orchard soil.</title>
        <authorList>
            <person name="Kim H.S."/>
            <person name="Han K.-I."/>
            <person name="Suh M.K."/>
            <person name="Lee K.C."/>
            <person name="Eom M.K."/>
            <person name="Kim J.-S."/>
            <person name="Kang S.W."/>
            <person name="Sin Y."/>
            <person name="Lee J.-S."/>
        </authorList>
    </citation>
    <scope>NUCLEOTIDE SEQUENCE [LARGE SCALE GENOMIC DNA]</scope>
    <source>
        <strain evidence="2 3">B3-10</strain>
    </source>
</reference>
<dbReference type="AlphaFoldDB" id="A0A5P2G7X9"/>